<keyword evidence="2" id="KW-1133">Transmembrane helix</keyword>
<accession>A0AAW0X853</accession>
<evidence type="ECO:0000256" key="1">
    <source>
        <dbReference type="SAM" id="MobiDB-lite"/>
    </source>
</evidence>
<dbReference type="Proteomes" id="UP001445076">
    <property type="component" value="Unassembled WGS sequence"/>
</dbReference>
<comment type="caution">
    <text evidence="3">The sequence shown here is derived from an EMBL/GenBank/DDBJ whole genome shotgun (WGS) entry which is preliminary data.</text>
</comment>
<feature type="region of interest" description="Disordered" evidence="1">
    <location>
        <begin position="195"/>
        <end position="222"/>
    </location>
</feature>
<dbReference type="EMBL" id="JARKIK010000033">
    <property type="protein sequence ID" value="KAK8740537.1"/>
    <property type="molecule type" value="Genomic_DNA"/>
</dbReference>
<sequence length="268" mass="29752">MQLGEGSRQVGQPCWSHVQCLRSQQHSHCTALVCTCDSGFQQYGERCTRNLLGLQQWEMLLIALFVTLLFLAVFLGCIYFLVSRLARRYRQTLPAGELVPGSFQDSSPSSKRGSIEDTSIKSIRIAETQLVTGAMESKMVEQMALTGQLEGRELVLDAERLWPASPTLPATQFILPLQYQHNTIDFQTMKMGSSLGSAADTSSLSGQSSSGGSRSSRGWQSISTEQELDNYIPSWRYYRVPTASRSAGRVYRPLLLKTSTFSESDESP</sequence>
<dbReference type="AlphaFoldDB" id="A0AAW0X853"/>
<keyword evidence="4" id="KW-1185">Reference proteome</keyword>
<evidence type="ECO:0008006" key="5">
    <source>
        <dbReference type="Google" id="ProtNLM"/>
    </source>
</evidence>
<reference evidence="3" key="2">
    <citation type="submission" date="2024-01" db="EMBL/GenBank/DDBJ databases">
        <authorList>
            <person name="He J."/>
            <person name="Wang M."/>
            <person name="Zheng J."/>
            <person name="Liu Z."/>
        </authorList>
    </citation>
    <scope>NUCLEOTIDE SEQUENCE</scope>
    <source>
        <strain evidence="3">ZL_2023a</strain>
        <tissue evidence="3">Muscle</tissue>
    </source>
</reference>
<reference evidence="3 4" key="1">
    <citation type="journal article" date="2024" name="BMC Genomics">
        <title>Genome assembly of redclaw crayfish (Cherax quadricarinatus) provides insights into its immune adaptation and hypoxia tolerance.</title>
        <authorList>
            <person name="Liu Z."/>
            <person name="Zheng J."/>
            <person name="Li H."/>
            <person name="Fang K."/>
            <person name="Wang S."/>
            <person name="He J."/>
            <person name="Zhou D."/>
            <person name="Weng S."/>
            <person name="Chi M."/>
            <person name="Gu Z."/>
            <person name="He J."/>
            <person name="Li F."/>
            <person name="Wang M."/>
        </authorList>
    </citation>
    <scope>NUCLEOTIDE SEQUENCE [LARGE SCALE GENOMIC DNA]</scope>
    <source>
        <strain evidence="3">ZL_2023a</strain>
    </source>
</reference>
<dbReference type="EMBL" id="JARKIK010000033">
    <property type="protein sequence ID" value="KAK8740540.1"/>
    <property type="molecule type" value="Genomic_DNA"/>
</dbReference>
<name>A0AAW0X853_CHEQU</name>
<evidence type="ECO:0000313" key="3">
    <source>
        <dbReference type="EMBL" id="KAK8740537.1"/>
    </source>
</evidence>
<feature type="compositionally biased region" description="Low complexity" evidence="1">
    <location>
        <begin position="202"/>
        <end position="222"/>
    </location>
</feature>
<gene>
    <name evidence="3" type="ORF">OTU49_002959</name>
</gene>
<organism evidence="3 4">
    <name type="scientific">Cherax quadricarinatus</name>
    <name type="common">Australian red claw crayfish</name>
    <dbReference type="NCBI Taxonomy" id="27406"/>
    <lineage>
        <taxon>Eukaryota</taxon>
        <taxon>Metazoa</taxon>
        <taxon>Ecdysozoa</taxon>
        <taxon>Arthropoda</taxon>
        <taxon>Crustacea</taxon>
        <taxon>Multicrustacea</taxon>
        <taxon>Malacostraca</taxon>
        <taxon>Eumalacostraca</taxon>
        <taxon>Eucarida</taxon>
        <taxon>Decapoda</taxon>
        <taxon>Pleocyemata</taxon>
        <taxon>Astacidea</taxon>
        <taxon>Parastacoidea</taxon>
        <taxon>Parastacidae</taxon>
        <taxon>Cherax</taxon>
    </lineage>
</organism>
<keyword evidence="2" id="KW-0812">Transmembrane</keyword>
<protein>
    <recommendedName>
        <fullName evidence="5">EGF-like domain-containing protein</fullName>
    </recommendedName>
</protein>
<keyword evidence="2" id="KW-0472">Membrane</keyword>
<evidence type="ECO:0000256" key="2">
    <source>
        <dbReference type="SAM" id="Phobius"/>
    </source>
</evidence>
<proteinExistence type="predicted"/>
<feature type="transmembrane region" description="Helical" evidence="2">
    <location>
        <begin position="59"/>
        <end position="82"/>
    </location>
</feature>
<evidence type="ECO:0000313" key="4">
    <source>
        <dbReference type="Proteomes" id="UP001445076"/>
    </source>
</evidence>